<dbReference type="EMBL" id="JAEQNB010000001">
    <property type="protein sequence ID" value="MBL0385771.1"/>
    <property type="molecule type" value="Genomic_DNA"/>
</dbReference>
<dbReference type="Proteomes" id="UP000602284">
    <property type="component" value="Unassembled WGS sequence"/>
</dbReference>
<organism evidence="1 2">
    <name type="scientific">Tumebacillus amylolyticus</name>
    <dbReference type="NCBI Taxonomy" id="2801339"/>
    <lineage>
        <taxon>Bacteria</taxon>
        <taxon>Bacillati</taxon>
        <taxon>Bacillota</taxon>
        <taxon>Bacilli</taxon>
        <taxon>Bacillales</taxon>
        <taxon>Alicyclobacillaceae</taxon>
        <taxon>Tumebacillus</taxon>
    </lineage>
</organism>
<dbReference type="RefSeq" id="WP_201631261.1">
    <property type="nucleotide sequence ID" value="NZ_JAEQNB010000001.1"/>
</dbReference>
<accession>A0ABS1J672</accession>
<name>A0ABS1J672_9BACL</name>
<protein>
    <submittedName>
        <fullName evidence="1">Uncharacterized protein</fullName>
    </submittedName>
</protein>
<comment type="caution">
    <text evidence="1">The sequence shown here is derived from an EMBL/GenBank/DDBJ whole genome shotgun (WGS) entry which is preliminary data.</text>
</comment>
<reference evidence="1 2" key="1">
    <citation type="submission" date="2021-01" db="EMBL/GenBank/DDBJ databases">
        <title>Tumebacillus sp. strain ITR2 16S ribosomal RNA gene Genome sequencing and assembly.</title>
        <authorList>
            <person name="Kang M."/>
        </authorList>
    </citation>
    <scope>NUCLEOTIDE SEQUENCE [LARGE SCALE GENOMIC DNA]</scope>
    <source>
        <strain evidence="1 2">ITR2</strain>
    </source>
</reference>
<sequence>MKLFYCDKWSSIRKKPWNILDESSAKLHHSKRESYTAVYCEGDKPKYIVNLTDSWVSVSFLDELLRKYLHYDFEVQAGDDLFLKTVMFWEYEGETDVETDTLILGYQSNGHIVMEKRNLKTGEVEEREAVDDVAKNWEKYPDFGDYMSLCKEER</sequence>
<evidence type="ECO:0000313" key="2">
    <source>
        <dbReference type="Proteomes" id="UP000602284"/>
    </source>
</evidence>
<proteinExistence type="predicted"/>
<gene>
    <name evidence="1" type="ORF">JJB07_03835</name>
</gene>
<evidence type="ECO:0000313" key="1">
    <source>
        <dbReference type="EMBL" id="MBL0385771.1"/>
    </source>
</evidence>
<keyword evidence="2" id="KW-1185">Reference proteome</keyword>